<accession>A0AAW9PWA6</accession>
<gene>
    <name evidence="1" type="ORF">V2H45_03835</name>
</gene>
<dbReference type="PANTHER" id="PTHR37203">
    <property type="match status" value="1"/>
</dbReference>
<sequence>MDELSSALALATDDELDQIADILFRRKFNPIDYFAMPPVAQVQSQERSQLIAAIIERFKFLAADGFTVLKRKTSQVSYRQVLERVCQHLKVKYSAAQTVAEIESELFLCLISRSWQRMSPSEQNSLNASMQSALTESDLQKSLPRDLQRDPISLVLKGGSALAVTTVVKPAVMLLIARQMAWHFATYQVGREALKAGGTAIATRLQAYLSTYLAKRGMVAAATQYTAARTAFALITPALWGLFFADLGWRAIATNYSRIIPVIFTLAQIRLLRDY</sequence>
<name>A0AAW9PWA6_9CYAN</name>
<organism evidence="1 2">
    <name type="scientific">Tumidithrix elongata BACA0141</name>
    <dbReference type="NCBI Taxonomy" id="2716417"/>
    <lineage>
        <taxon>Bacteria</taxon>
        <taxon>Bacillati</taxon>
        <taxon>Cyanobacteriota</taxon>
        <taxon>Cyanophyceae</taxon>
        <taxon>Pseudanabaenales</taxon>
        <taxon>Pseudanabaenaceae</taxon>
        <taxon>Tumidithrix</taxon>
        <taxon>Tumidithrix elongata</taxon>
    </lineage>
</organism>
<comment type="caution">
    <text evidence="1">The sequence shown here is derived from an EMBL/GenBank/DDBJ whole genome shotgun (WGS) entry which is preliminary data.</text>
</comment>
<dbReference type="Proteomes" id="UP001333818">
    <property type="component" value="Unassembled WGS sequence"/>
</dbReference>
<reference evidence="1" key="1">
    <citation type="submission" date="2024-01" db="EMBL/GenBank/DDBJ databases">
        <title>Bank of Algae and Cyanobacteria of the Azores (BACA) strain genomes.</title>
        <authorList>
            <person name="Luz R."/>
            <person name="Cordeiro R."/>
            <person name="Fonseca A."/>
            <person name="Goncalves V."/>
        </authorList>
    </citation>
    <scope>NUCLEOTIDE SEQUENCE</scope>
    <source>
        <strain evidence="1">BACA0141</strain>
    </source>
</reference>
<proteinExistence type="predicted"/>
<dbReference type="PANTHER" id="PTHR37203:SF3">
    <property type="entry name" value="SLR0975 PROTEIN"/>
    <property type="match status" value="1"/>
</dbReference>
<protein>
    <submittedName>
        <fullName evidence="1">Uncharacterized protein</fullName>
    </submittedName>
</protein>
<dbReference type="RefSeq" id="WP_330482298.1">
    <property type="nucleotide sequence ID" value="NZ_JAZBJZ010000009.1"/>
</dbReference>
<keyword evidence="2" id="KW-1185">Reference proteome</keyword>
<dbReference type="EMBL" id="JAZBJZ010000009">
    <property type="protein sequence ID" value="MEE3715874.1"/>
    <property type="molecule type" value="Genomic_DNA"/>
</dbReference>
<evidence type="ECO:0000313" key="2">
    <source>
        <dbReference type="Proteomes" id="UP001333818"/>
    </source>
</evidence>
<evidence type="ECO:0000313" key="1">
    <source>
        <dbReference type="EMBL" id="MEE3715874.1"/>
    </source>
</evidence>
<dbReference type="AlphaFoldDB" id="A0AAW9PWA6"/>